<proteinExistence type="predicted"/>
<sequence>MSTTWALLLLCAITPAVSFSPLSEGWNASGHSWHGCRNRHGTDTSDKLQAQRDIFTTATIHQSRLSFASRAAGNRSKQQQHLTLSARQPGPEPDHHRTQPENKELTTCNPVSKPAHLGGIVLSAYIQSRAKATVRSSVPQGRP</sequence>
<keyword evidence="2" id="KW-0732">Signal</keyword>
<evidence type="ECO:0008006" key="5">
    <source>
        <dbReference type="Google" id="ProtNLM"/>
    </source>
</evidence>
<protein>
    <recommendedName>
        <fullName evidence="5">Alpha-carbonic anhydrase domain-containing protein</fullName>
    </recommendedName>
</protein>
<accession>A0A6A6VY02</accession>
<evidence type="ECO:0000313" key="4">
    <source>
        <dbReference type="Proteomes" id="UP000799437"/>
    </source>
</evidence>
<feature type="signal peptide" evidence="2">
    <location>
        <begin position="1"/>
        <end position="18"/>
    </location>
</feature>
<dbReference type="AlphaFoldDB" id="A0A6A6VY02"/>
<evidence type="ECO:0000256" key="2">
    <source>
        <dbReference type="SAM" id="SignalP"/>
    </source>
</evidence>
<organism evidence="3 4">
    <name type="scientific">Pseudovirgaria hyperparasitica</name>
    <dbReference type="NCBI Taxonomy" id="470096"/>
    <lineage>
        <taxon>Eukaryota</taxon>
        <taxon>Fungi</taxon>
        <taxon>Dikarya</taxon>
        <taxon>Ascomycota</taxon>
        <taxon>Pezizomycotina</taxon>
        <taxon>Dothideomycetes</taxon>
        <taxon>Dothideomycetes incertae sedis</taxon>
        <taxon>Acrospermales</taxon>
        <taxon>Acrospermaceae</taxon>
        <taxon>Pseudovirgaria</taxon>
    </lineage>
</organism>
<feature type="compositionally biased region" description="Basic and acidic residues" evidence="1">
    <location>
        <begin position="92"/>
        <end position="104"/>
    </location>
</feature>
<dbReference type="EMBL" id="ML996577">
    <property type="protein sequence ID" value="KAF2755492.1"/>
    <property type="molecule type" value="Genomic_DNA"/>
</dbReference>
<feature type="chain" id="PRO_5025663946" description="Alpha-carbonic anhydrase domain-containing protein" evidence="2">
    <location>
        <begin position="19"/>
        <end position="143"/>
    </location>
</feature>
<reference evidence="3" key="1">
    <citation type="journal article" date="2020" name="Stud. Mycol.">
        <title>101 Dothideomycetes genomes: a test case for predicting lifestyles and emergence of pathogens.</title>
        <authorList>
            <person name="Haridas S."/>
            <person name="Albert R."/>
            <person name="Binder M."/>
            <person name="Bloem J."/>
            <person name="Labutti K."/>
            <person name="Salamov A."/>
            <person name="Andreopoulos B."/>
            <person name="Baker S."/>
            <person name="Barry K."/>
            <person name="Bills G."/>
            <person name="Bluhm B."/>
            <person name="Cannon C."/>
            <person name="Castanera R."/>
            <person name="Culley D."/>
            <person name="Daum C."/>
            <person name="Ezra D."/>
            <person name="Gonzalez J."/>
            <person name="Henrissat B."/>
            <person name="Kuo A."/>
            <person name="Liang C."/>
            <person name="Lipzen A."/>
            <person name="Lutzoni F."/>
            <person name="Magnuson J."/>
            <person name="Mondo S."/>
            <person name="Nolan M."/>
            <person name="Ohm R."/>
            <person name="Pangilinan J."/>
            <person name="Park H.-J."/>
            <person name="Ramirez L."/>
            <person name="Alfaro M."/>
            <person name="Sun H."/>
            <person name="Tritt A."/>
            <person name="Yoshinaga Y."/>
            <person name="Zwiers L.-H."/>
            <person name="Turgeon B."/>
            <person name="Goodwin S."/>
            <person name="Spatafora J."/>
            <person name="Crous P."/>
            <person name="Grigoriev I."/>
        </authorList>
    </citation>
    <scope>NUCLEOTIDE SEQUENCE</scope>
    <source>
        <strain evidence="3">CBS 121739</strain>
    </source>
</reference>
<gene>
    <name evidence="3" type="ORF">EJ05DRAFT_540217</name>
</gene>
<dbReference type="RefSeq" id="XP_033597943.1">
    <property type="nucleotide sequence ID" value="XM_033749584.1"/>
</dbReference>
<dbReference type="GeneID" id="54490638"/>
<evidence type="ECO:0000256" key="1">
    <source>
        <dbReference type="SAM" id="MobiDB-lite"/>
    </source>
</evidence>
<feature type="compositionally biased region" description="Polar residues" evidence="1">
    <location>
        <begin position="75"/>
        <end position="86"/>
    </location>
</feature>
<keyword evidence="4" id="KW-1185">Reference proteome</keyword>
<feature type="region of interest" description="Disordered" evidence="1">
    <location>
        <begin position="67"/>
        <end position="109"/>
    </location>
</feature>
<name>A0A6A6VY02_9PEZI</name>
<evidence type="ECO:0000313" key="3">
    <source>
        <dbReference type="EMBL" id="KAF2755492.1"/>
    </source>
</evidence>
<dbReference type="Proteomes" id="UP000799437">
    <property type="component" value="Unassembled WGS sequence"/>
</dbReference>